<dbReference type="Proteomes" id="UP000095280">
    <property type="component" value="Unplaced"/>
</dbReference>
<name>A0A1I8FKT9_9PLAT</name>
<proteinExistence type="predicted"/>
<accession>A0A1I8FKT9</accession>
<feature type="transmembrane region" description="Helical" evidence="2">
    <location>
        <begin position="440"/>
        <end position="463"/>
    </location>
</feature>
<feature type="transmembrane region" description="Helical" evidence="2">
    <location>
        <begin position="397"/>
        <end position="420"/>
    </location>
</feature>
<evidence type="ECO:0000313" key="4">
    <source>
        <dbReference type="WBParaSite" id="maker-unitig_38165-snap-gene-0.2-mRNA-1"/>
    </source>
</evidence>
<keyword evidence="2" id="KW-0812">Transmembrane</keyword>
<dbReference type="AlphaFoldDB" id="A0A1I8FKT9"/>
<sequence length="475" mass="52640">RSIGTIEDDSRVTLRARGRRAAADGGLLGLQDGLLEPAGSSSRPDRWLTLAGLKLRRSTRRIMTTSSASRWNIPGFRRATDTFVFLGEGNFTFSNAFAAAAPRVLAGRRPDDLRRQRATGRAPWAQGEEKECHQGGGHEEREMKYWMKTKPPPQQRHLDARQTWENRAGLSSRLGIRRTQPSHCGFPGSLERGLPRRADQLHQGFHAQRSCCPEARRAAAARAVHRRRQNSRADDAPAPYVHYYGKLQSAGSDYYDCVGADLQFVGEMIRRGYRHGCGRRPLRRQIRHAAVQEELPCKAIRSCWAPRRIIEDIRATGLLLNCELTAASPRGPFKFVRSMSSVGLDNSTGPTCSESSLSLSFAAVSVPVIGSISLAVGADELPSTSPQRKMVTPTNSILLGIAVSDLSKVLIFLAAAVLQAQFQRAASSYGWQAALLVCNVVMYLMHAFALWCGVLLALFRFFYLQYYAARPCARR</sequence>
<keyword evidence="3" id="KW-1185">Reference proteome</keyword>
<dbReference type="WBParaSite" id="maker-unitig_38165-snap-gene-0.2-mRNA-1">
    <property type="protein sequence ID" value="maker-unitig_38165-snap-gene-0.2-mRNA-1"/>
    <property type="gene ID" value="maker-unitig_38165-snap-gene-0.2"/>
</dbReference>
<organism evidence="3 4">
    <name type="scientific">Macrostomum lignano</name>
    <dbReference type="NCBI Taxonomy" id="282301"/>
    <lineage>
        <taxon>Eukaryota</taxon>
        <taxon>Metazoa</taxon>
        <taxon>Spiralia</taxon>
        <taxon>Lophotrochozoa</taxon>
        <taxon>Platyhelminthes</taxon>
        <taxon>Rhabditophora</taxon>
        <taxon>Macrostomorpha</taxon>
        <taxon>Macrostomida</taxon>
        <taxon>Macrostomidae</taxon>
        <taxon>Macrostomum</taxon>
    </lineage>
</organism>
<reference evidence="4" key="1">
    <citation type="submission" date="2016-11" db="UniProtKB">
        <authorList>
            <consortium name="WormBaseParasite"/>
        </authorList>
    </citation>
    <scope>IDENTIFICATION</scope>
</reference>
<evidence type="ECO:0000256" key="2">
    <source>
        <dbReference type="SAM" id="Phobius"/>
    </source>
</evidence>
<evidence type="ECO:0000256" key="1">
    <source>
        <dbReference type="SAM" id="MobiDB-lite"/>
    </source>
</evidence>
<protein>
    <submittedName>
        <fullName evidence="4">Protein RFT1 homolog</fullName>
    </submittedName>
</protein>
<feature type="compositionally biased region" description="Basic and acidic residues" evidence="1">
    <location>
        <begin position="127"/>
        <end position="139"/>
    </location>
</feature>
<evidence type="ECO:0000313" key="3">
    <source>
        <dbReference type="Proteomes" id="UP000095280"/>
    </source>
</evidence>
<feature type="region of interest" description="Disordered" evidence="1">
    <location>
        <begin position="119"/>
        <end position="139"/>
    </location>
</feature>
<keyword evidence="2" id="KW-0472">Membrane</keyword>
<keyword evidence="2" id="KW-1133">Transmembrane helix</keyword>